<name>A0A1I7WGG5_HETBA</name>
<organism evidence="1 2">
    <name type="scientific">Heterorhabditis bacteriophora</name>
    <name type="common">Entomopathogenic nematode worm</name>
    <dbReference type="NCBI Taxonomy" id="37862"/>
    <lineage>
        <taxon>Eukaryota</taxon>
        <taxon>Metazoa</taxon>
        <taxon>Ecdysozoa</taxon>
        <taxon>Nematoda</taxon>
        <taxon>Chromadorea</taxon>
        <taxon>Rhabditida</taxon>
        <taxon>Rhabditina</taxon>
        <taxon>Rhabditomorpha</taxon>
        <taxon>Strongyloidea</taxon>
        <taxon>Heterorhabditidae</taxon>
        <taxon>Heterorhabditis</taxon>
    </lineage>
</organism>
<accession>A0A1I7WGG5</accession>
<keyword evidence="1" id="KW-1185">Reference proteome</keyword>
<protein>
    <submittedName>
        <fullName evidence="2">F-box domain-containing protein</fullName>
    </submittedName>
</protein>
<dbReference type="WBParaSite" id="Hba_04082">
    <property type="protein sequence ID" value="Hba_04082"/>
    <property type="gene ID" value="Hba_04082"/>
</dbReference>
<dbReference type="AlphaFoldDB" id="A0A1I7WGG5"/>
<dbReference type="Proteomes" id="UP000095283">
    <property type="component" value="Unplaced"/>
</dbReference>
<evidence type="ECO:0000313" key="1">
    <source>
        <dbReference type="Proteomes" id="UP000095283"/>
    </source>
</evidence>
<reference evidence="2" key="1">
    <citation type="submission" date="2016-11" db="UniProtKB">
        <authorList>
            <consortium name="WormBaseParasite"/>
        </authorList>
    </citation>
    <scope>IDENTIFICATION</scope>
</reference>
<evidence type="ECO:0000313" key="2">
    <source>
        <dbReference type="WBParaSite" id="Hba_04082"/>
    </source>
</evidence>
<proteinExistence type="predicted"/>
<sequence length="340" mass="39422">MISGERPQESGHQGFSFSLGGQQLPNSGHIGCGSSTLSVSSQTGVSVEHCFLWSTCQNPYWRPAFYILPPKVQIKILTETQMTSSEIRCMKLVSKGMKYLIERGGRHLTKQDLRYCCIDEVSRTICTNRFFMFNKCIHLKIQIAPGTCKVISMNNHRRQHISLEHFSQILAHSHISHVFINRHIRKNKIICRTLILGGCNFNDKENGLCIVGYTNQTNSFNEEFFWMPSVRKLRELCIHGLCHFSDDDLSAGNYRWQRLINCCLSEHALRRIIEEVLECKRDIECYTFKVQKRIDVDRLLDGLPNIQKITERQWTLRDIKDQVMKLSIVNEFLIFKMSAN</sequence>